<dbReference type="PROSITE" id="PS50262">
    <property type="entry name" value="G_PROTEIN_RECEP_F1_2"/>
    <property type="match status" value="1"/>
</dbReference>
<dbReference type="InterPro" id="IPR000276">
    <property type="entry name" value="GPCR_Rhodpsn"/>
</dbReference>
<keyword evidence="8 17" id="KW-0297">G-protein coupled receptor</keyword>
<protein>
    <recommendedName>
        <fullName evidence="2">C-X-C chemokine receptor type 2</fullName>
    </recommendedName>
    <alternativeName>
        <fullName evidence="15">High affinity interleukin-8 receptor B</fullName>
    </alternativeName>
</protein>
<keyword evidence="6 17" id="KW-0812">Transmembrane</keyword>
<keyword evidence="10" id="KW-1015">Disulfide bond</keyword>
<dbReference type="Pfam" id="PF25787">
    <property type="entry name" value="HTH_SB"/>
    <property type="match status" value="1"/>
</dbReference>
<keyword evidence="21" id="KW-1185">Reference proteome</keyword>
<dbReference type="InterPro" id="IPR017452">
    <property type="entry name" value="GPCR_Rhodpsn_7TM"/>
</dbReference>
<evidence type="ECO:0000256" key="18">
    <source>
        <dbReference type="SAM" id="Phobius"/>
    </source>
</evidence>
<dbReference type="PANTHER" id="PTHR10489:SF689">
    <property type="entry name" value="C-X-C CHEMOKINE RECEPTOR TYPE 2"/>
    <property type="match status" value="1"/>
</dbReference>
<feature type="transmembrane region" description="Helical" evidence="18">
    <location>
        <begin position="284"/>
        <end position="306"/>
    </location>
</feature>
<dbReference type="InterPro" id="IPR050119">
    <property type="entry name" value="CCR1-9-like"/>
</dbReference>
<evidence type="ECO:0000256" key="15">
    <source>
        <dbReference type="ARBA" id="ARBA00033468"/>
    </source>
</evidence>
<evidence type="ECO:0000256" key="17">
    <source>
        <dbReference type="RuleBase" id="RU000688"/>
    </source>
</evidence>
<keyword evidence="5" id="KW-0597">Phosphoprotein</keyword>
<comment type="subunit">
    <text evidence="16">Interacts with IL8. Interacts with GNAI2.</text>
</comment>
<evidence type="ECO:0000256" key="4">
    <source>
        <dbReference type="ARBA" id="ARBA00022500"/>
    </source>
</evidence>
<sequence length="427" mass="48202">MVKTKELSKDTRNKIVALHQAGKTESAIANQLGVKKSTVGAIIRKWKTYKTTDNLPRSGAPRKIPPRGVRMITRTVTNMNANFDISGYFDTFTDVNIYIPSPDTTPCSTSSPANKYAVFIVYATVFLLNIIGNSLVILVICYNKTKKSSTDIYLLNLAVADLLFSLTLPFWATYRVKEWVFGIAMCKIVSVLQEVNFYSGIFLLACISVDRYLAIVHATEFFTNKKYGVAFSIIAIWVISIGISIPSIWFRDVFPADKRGLVCHENLGPETSDWMINIRIGRHVMGFFIPLLVMLFCYGFVIKTLIRTKNSQKHRAMKVILAVFLVFLICWLPHNITVMVDSLMRRELVNETCSLRDQLNTALYITEVLGFTHSCINPILYAFIGHKFRHSFLTILANKGIISKDRLSSYGRSLSVMSSSAHKSTRI</sequence>
<comment type="subcellular location">
    <subcellularLocation>
        <location evidence="1">Cell membrane</location>
        <topology evidence="1">Multi-pass membrane protein</topology>
    </subcellularLocation>
</comment>
<feature type="transmembrane region" description="Helical" evidence="18">
    <location>
        <begin position="116"/>
        <end position="140"/>
    </location>
</feature>
<dbReference type="SUPFAM" id="SSF81321">
    <property type="entry name" value="Family A G protein-coupled receptor-like"/>
    <property type="match status" value="1"/>
</dbReference>
<gene>
    <name evidence="20" type="ORF">RIMI_LOCUS10893135</name>
</gene>
<feature type="transmembrane region" description="Helical" evidence="18">
    <location>
        <begin position="227"/>
        <end position="250"/>
    </location>
</feature>
<evidence type="ECO:0000256" key="1">
    <source>
        <dbReference type="ARBA" id="ARBA00004651"/>
    </source>
</evidence>
<keyword evidence="9 18" id="KW-0472">Membrane</keyword>
<feature type="transmembrane region" description="Helical" evidence="18">
    <location>
        <begin position="152"/>
        <end position="172"/>
    </location>
</feature>
<dbReference type="Gene3D" id="1.10.10.10">
    <property type="entry name" value="Winged helix-like DNA-binding domain superfamily/Winged helix DNA-binding domain"/>
    <property type="match status" value="1"/>
</dbReference>
<dbReference type="PRINTS" id="PR00427">
    <property type="entry name" value="INTRLEUKIN8R"/>
</dbReference>
<evidence type="ECO:0000259" key="19">
    <source>
        <dbReference type="PROSITE" id="PS50262"/>
    </source>
</evidence>
<evidence type="ECO:0000256" key="12">
    <source>
        <dbReference type="ARBA" id="ARBA00023180"/>
    </source>
</evidence>
<keyword evidence="3" id="KW-1003">Cell membrane</keyword>
<keyword evidence="12" id="KW-0325">Glycoprotein</keyword>
<evidence type="ECO:0000256" key="16">
    <source>
        <dbReference type="ARBA" id="ARBA00034130"/>
    </source>
</evidence>
<evidence type="ECO:0000313" key="20">
    <source>
        <dbReference type="EMBL" id="CAJ0945437.1"/>
    </source>
</evidence>
<keyword evidence="11 17" id="KW-0675">Receptor</keyword>
<proteinExistence type="inferred from homology"/>
<dbReference type="PROSITE" id="PS00237">
    <property type="entry name" value="G_PROTEIN_RECEP_F1_1"/>
    <property type="match status" value="1"/>
</dbReference>
<feature type="transmembrane region" description="Helical" evidence="18">
    <location>
        <begin position="362"/>
        <end position="384"/>
    </location>
</feature>
<evidence type="ECO:0000256" key="9">
    <source>
        <dbReference type="ARBA" id="ARBA00023136"/>
    </source>
</evidence>
<keyword evidence="7 18" id="KW-1133">Transmembrane helix</keyword>
<keyword evidence="4" id="KW-0145">Chemotaxis</keyword>
<dbReference type="PANTHER" id="PTHR10489">
    <property type="entry name" value="CELL ADHESION MOLECULE"/>
    <property type="match status" value="1"/>
</dbReference>
<dbReference type="Proteomes" id="UP001176940">
    <property type="component" value="Unassembled WGS sequence"/>
</dbReference>
<evidence type="ECO:0000256" key="13">
    <source>
        <dbReference type="ARBA" id="ARBA00023224"/>
    </source>
</evidence>
<evidence type="ECO:0000256" key="2">
    <source>
        <dbReference type="ARBA" id="ARBA00020033"/>
    </source>
</evidence>
<dbReference type="Pfam" id="PF00001">
    <property type="entry name" value="7tm_1"/>
    <property type="match status" value="1"/>
</dbReference>
<accession>A0ABN9LNL1</accession>
<comment type="similarity">
    <text evidence="17">Belongs to the G-protein coupled receptor 1 family.</text>
</comment>
<evidence type="ECO:0000256" key="7">
    <source>
        <dbReference type="ARBA" id="ARBA00022989"/>
    </source>
</evidence>
<organism evidence="20 21">
    <name type="scientific">Ranitomeya imitator</name>
    <name type="common">mimic poison frog</name>
    <dbReference type="NCBI Taxonomy" id="111125"/>
    <lineage>
        <taxon>Eukaryota</taxon>
        <taxon>Metazoa</taxon>
        <taxon>Chordata</taxon>
        <taxon>Craniata</taxon>
        <taxon>Vertebrata</taxon>
        <taxon>Euteleostomi</taxon>
        <taxon>Amphibia</taxon>
        <taxon>Batrachia</taxon>
        <taxon>Anura</taxon>
        <taxon>Neobatrachia</taxon>
        <taxon>Hyloidea</taxon>
        <taxon>Dendrobatidae</taxon>
        <taxon>Dendrobatinae</taxon>
        <taxon>Ranitomeya</taxon>
    </lineage>
</organism>
<dbReference type="PRINTS" id="PR00237">
    <property type="entry name" value="GPCRRHODOPSN"/>
</dbReference>
<dbReference type="CDD" id="cd15178">
    <property type="entry name" value="7tmA_CXCR1_2"/>
    <property type="match status" value="1"/>
</dbReference>
<dbReference type="InterPro" id="IPR000174">
    <property type="entry name" value="Chemokine_CXCR_1/2"/>
</dbReference>
<dbReference type="EMBL" id="CAUEEQ010024020">
    <property type="protein sequence ID" value="CAJ0945437.1"/>
    <property type="molecule type" value="Genomic_DNA"/>
</dbReference>
<evidence type="ECO:0000256" key="14">
    <source>
        <dbReference type="ARBA" id="ARBA00025505"/>
    </source>
</evidence>
<evidence type="ECO:0000256" key="6">
    <source>
        <dbReference type="ARBA" id="ARBA00022692"/>
    </source>
</evidence>
<dbReference type="SUPFAM" id="SSF46689">
    <property type="entry name" value="Homeodomain-like"/>
    <property type="match status" value="1"/>
</dbReference>
<evidence type="ECO:0000256" key="11">
    <source>
        <dbReference type="ARBA" id="ARBA00023170"/>
    </source>
</evidence>
<evidence type="ECO:0000256" key="5">
    <source>
        <dbReference type="ARBA" id="ARBA00022553"/>
    </source>
</evidence>
<dbReference type="Gene3D" id="1.20.1070.10">
    <property type="entry name" value="Rhodopsin 7-helix transmembrane proteins"/>
    <property type="match status" value="1"/>
</dbReference>
<evidence type="ECO:0000313" key="21">
    <source>
        <dbReference type="Proteomes" id="UP001176940"/>
    </source>
</evidence>
<evidence type="ECO:0000256" key="10">
    <source>
        <dbReference type="ARBA" id="ARBA00023157"/>
    </source>
</evidence>
<dbReference type="InterPro" id="IPR036388">
    <property type="entry name" value="WH-like_DNA-bd_sf"/>
</dbReference>
<dbReference type="InterPro" id="IPR009057">
    <property type="entry name" value="Homeodomain-like_sf"/>
</dbReference>
<comment type="caution">
    <text evidence="20">The sequence shown here is derived from an EMBL/GenBank/DDBJ whole genome shotgun (WGS) entry which is preliminary data.</text>
</comment>
<feature type="transmembrane region" description="Helical" evidence="18">
    <location>
        <begin position="318"/>
        <end position="336"/>
    </location>
</feature>
<evidence type="ECO:0000256" key="8">
    <source>
        <dbReference type="ARBA" id="ARBA00023040"/>
    </source>
</evidence>
<keyword evidence="13 17" id="KW-0807">Transducer</keyword>
<reference evidence="20" key="1">
    <citation type="submission" date="2023-07" db="EMBL/GenBank/DDBJ databases">
        <authorList>
            <person name="Stuckert A."/>
        </authorList>
    </citation>
    <scope>NUCLEOTIDE SEQUENCE</scope>
</reference>
<evidence type="ECO:0000256" key="3">
    <source>
        <dbReference type="ARBA" id="ARBA00022475"/>
    </source>
</evidence>
<feature type="transmembrane region" description="Helical" evidence="18">
    <location>
        <begin position="197"/>
        <end position="215"/>
    </location>
</feature>
<dbReference type="InterPro" id="IPR057667">
    <property type="entry name" value="HTH_SB"/>
</dbReference>
<name>A0ABN9LNL1_9NEOB</name>
<comment type="function">
    <text evidence="14">Receptor for interleukin-8 which is a powerful neutrophil chemotactic factor. Binding of IL-8 to the receptor causes activation of neutrophils. This response is mediated via a G-protein that activates a phosphatidylinositol-calcium second messenger system. Binds to IL-8 with high affinity. Also binds with high affinity to CXCL3, GRO/MGSA and NAP-2.</text>
</comment>
<feature type="domain" description="G-protein coupled receptors family 1 profile" evidence="19">
    <location>
        <begin position="132"/>
        <end position="381"/>
    </location>
</feature>